<dbReference type="AlphaFoldDB" id="A0AAV9NKY1"/>
<dbReference type="EMBL" id="JAVRRD010000004">
    <property type="protein sequence ID" value="KAK5060094.1"/>
    <property type="molecule type" value="Genomic_DNA"/>
</dbReference>
<sequence>MSVNHLDLPVMDVDLDVAGLKEAFNWLFNFSAAGIPAPSSLAEYFWVGQDQLESDYWSIEPYQIFQSILAYPFWLFNPNNFGNVNLDAQTISPNLPTDFYTTASIGNPYQRIVVDRVMFILFCVLQGVVQAFAWGVLVWLWLTRLDLSETSSYPMIDFAVRTRFSDLLQDTEDIEGAHGLNCGVKVDASDGLIRKRLKDTRVMLLK</sequence>
<feature type="transmembrane region" description="Helical" evidence="1">
    <location>
        <begin position="117"/>
        <end position="142"/>
    </location>
</feature>
<keyword evidence="3" id="KW-1185">Reference proteome</keyword>
<comment type="caution">
    <text evidence="2">The sequence shown here is derived from an EMBL/GenBank/DDBJ whole genome shotgun (WGS) entry which is preliminary data.</text>
</comment>
<keyword evidence="1" id="KW-0472">Membrane</keyword>
<keyword evidence="1" id="KW-0812">Transmembrane</keyword>
<proteinExistence type="predicted"/>
<protein>
    <submittedName>
        <fullName evidence="2">Uncharacterized protein</fullName>
    </submittedName>
</protein>
<organism evidence="2 3">
    <name type="scientific">Exophiala bonariae</name>
    <dbReference type="NCBI Taxonomy" id="1690606"/>
    <lineage>
        <taxon>Eukaryota</taxon>
        <taxon>Fungi</taxon>
        <taxon>Dikarya</taxon>
        <taxon>Ascomycota</taxon>
        <taxon>Pezizomycotina</taxon>
        <taxon>Eurotiomycetes</taxon>
        <taxon>Chaetothyriomycetidae</taxon>
        <taxon>Chaetothyriales</taxon>
        <taxon>Herpotrichiellaceae</taxon>
        <taxon>Exophiala</taxon>
    </lineage>
</organism>
<evidence type="ECO:0000313" key="2">
    <source>
        <dbReference type="EMBL" id="KAK5060094.1"/>
    </source>
</evidence>
<dbReference type="RefSeq" id="XP_064709915.1">
    <property type="nucleotide sequence ID" value="XM_064853516.1"/>
</dbReference>
<keyword evidence="1" id="KW-1133">Transmembrane helix</keyword>
<dbReference type="GeneID" id="89978136"/>
<accession>A0AAV9NKY1</accession>
<evidence type="ECO:0000313" key="3">
    <source>
        <dbReference type="Proteomes" id="UP001358417"/>
    </source>
</evidence>
<evidence type="ECO:0000256" key="1">
    <source>
        <dbReference type="SAM" id="Phobius"/>
    </source>
</evidence>
<dbReference type="Proteomes" id="UP001358417">
    <property type="component" value="Unassembled WGS sequence"/>
</dbReference>
<name>A0AAV9NKY1_9EURO</name>
<reference evidence="2 3" key="1">
    <citation type="submission" date="2023-08" db="EMBL/GenBank/DDBJ databases">
        <title>Black Yeasts Isolated from many extreme environments.</title>
        <authorList>
            <person name="Coleine C."/>
            <person name="Stajich J.E."/>
            <person name="Selbmann L."/>
        </authorList>
    </citation>
    <scope>NUCLEOTIDE SEQUENCE [LARGE SCALE GENOMIC DNA]</scope>
    <source>
        <strain evidence="2 3">CCFEE 5792</strain>
    </source>
</reference>
<gene>
    <name evidence="2" type="ORF">LTR84_009978</name>
</gene>